<name>A0A2S5D156_LYSSH</name>
<accession>A0A2S5D156</accession>
<dbReference type="PROSITE" id="PS51782">
    <property type="entry name" value="LYSM"/>
    <property type="match status" value="1"/>
</dbReference>
<dbReference type="AlphaFoldDB" id="A0A2S5D156"/>
<dbReference type="Pfam" id="PF01832">
    <property type="entry name" value="Glucosaminidase"/>
    <property type="match status" value="1"/>
</dbReference>
<gene>
    <name evidence="7" type="ORF">LYSIN_01592</name>
</gene>
<dbReference type="GO" id="GO:0004040">
    <property type="term" value="F:amidase activity"/>
    <property type="evidence" value="ECO:0007669"/>
    <property type="project" value="InterPro"/>
</dbReference>
<dbReference type="Gene3D" id="3.10.350.10">
    <property type="entry name" value="LysM domain"/>
    <property type="match status" value="1"/>
</dbReference>
<dbReference type="GO" id="GO:0031640">
    <property type="term" value="P:killing of cells of another organism"/>
    <property type="evidence" value="ECO:0007669"/>
    <property type="project" value="UniProtKB-KW"/>
</dbReference>
<evidence type="ECO:0000256" key="5">
    <source>
        <dbReference type="SAM" id="Phobius"/>
    </source>
</evidence>
<dbReference type="Pfam" id="PF01476">
    <property type="entry name" value="LysM"/>
    <property type="match status" value="1"/>
</dbReference>
<dbReference type="SUPFAM" id="SSF54106">
    <property type="entry name" value="LysM domain"/>
    <property type="match status" value="1"/>
</dbReference>
<dbReference type="InterPro" id="IPR036779">
    <property type="entry name" value="LysM_dom_sf"/>
</dbReference>
<protein>
    <recommendedName>
        <fullName evidence="4">Peptidoglycan hydrolase</fullName>
    </recommendedName>
</protein>
<dbReference type="InterPro" id="IPR051056">
    <property type="entry name" value="Glycosyl_Hydrolase_73"/>
</dbReference>
<evidence type="ECO:0000313" key="7">
    <source>
        <dbReference type="EMBL" id="POZ56809.1"/>
    </source>
</evidence>
<dbReference type="EMBL" id="PGLV01000001">
    <property type="protein sequence ID" value="POZ56809.1"/>
    <property type="molecule type" value="Genomic_DNA"/>
</dbReference>
<reference evidence="7 8" key="1">
    <citation type="submission" date="2017-11" db="EMBL/GenBank/DDBJ databases">
        <title>Genome sequence of Lysinibacillus sphaericus, a lignin-degrading bacteria isolated from municipal solid waste soil.</title>
        <authorList>
            <person name="Persinoti G.F."/>
            <person name="Paixao D.A."/>
            <person name="Bugg T.D."/>
            <person name="Squina F.M."/>
        </authorList>
    </citation>
    <scope>NUCLEOTIDE SEQUENCE [LARGE SCALE GENOMIC DNA]</scope>
    <source>
        <strain evidence="7 8">A1</strain>
    </source>
</reference>
<dbReference type="GO" id="GO:0042742">
    <property type="term" value="P:defense response to bacterium"/>
    <property type="evidence" value="ECO:0007669"/>
    <property type="project" value="UniProtKB-KW"/>
</dbReference>
<evidence type="ECO:0000256" key="4">
    <source>
        <dbReference type="ARBA" id="ARBA00032108"/>
    </source>
</evidence>
<organism evidence="7 8">
    <name type="scientific">Lysinibacillus sphaericus</name>
    <name type="common">Bacillus sphaericus</name>
    <dbReference type="NCBI Taxonomy" id="1421"/>
    <lineage>
        <taxon>Bacteria</taxon>
        <taxon>Bacillati</taxon>
        <taxon>Bacillota</taxon>
        <taxon>Bacilli</taxon>
        <taxon>Bacillales</taxon>
        <taxon>Bacillaceae</taxon>
        <taxon>Lysinibacillus</taxon>
    </lineage>
</organism>
<keyword evidence="1" id="KW-0929">Antimicrobial</keyword>
<feature type="domain" description="LysM" evidence="6">
    <location>
        <begin position="215"/>
        <end position="258"/>
    </location>
</feature>
<evidence type="ECO:0000256" key="1">
    <source>
        <dbReference type="ARBA" id="ARBA00022529"/>
    </source>
</evidence>
<dbReference type="PANTHER" id="PTHR33308">
    <property type="entry name" value="PEPTIDOGLYCAN HYDROLASE FLGJ"/>
    <property type="match status" value="1"/>
</dbReference>
<dbReference type="PANTHER" id="PTHR33308:SF9">
    <property type="entry name" value="PEPTIDOGLYCAN HYDROLASE FLGJ"/>
    <property type="match status" value="1"/>
</dbReference>
<dbReference type="Gene3D" id="1.10.530.10">
    <property type="match status" value="1"/>
</dbReference>
<dbReference type="CDD" id="cd00118">
    <property type="entry name" value="LysM"/>
    <property type="match status" value="1"/>
</dbReference>
<feature type="transmembrane region" description="Helical" evidence="5">
    <location>
        <begin position="12"/>
        <end position="35"/>
    </location>
</feature>
<dbReference type="InterPro" id="IPR002901">
    <property type="entry name" value="MGlyc_endo_b_GlcNAc-like_dom"/>
</dbReference>
<dbReference type="Proteomes" id="UP000237319">
    <property type="component" value="Unassembled WGS sequence"/>
</dbReference>
<evidence type="ECO:0000313" key="8">
    <source>
        <dbReference type="Proteomes" id="UP000237319"/>
    </source>
</evidence>
<evidence type="ECO:0000259" key="6">
    <source>
        <dbReference type="PROSITE" id="PS51782"/>
    </source>
</evidence>
<dbReference type="InterPro" id="IPR018392">
    <property type="entry name" value="LysM"/>
</dbReference>
<keyword evidence="3" id="KW-0378">Hydrolase</keyword>
<keyword evidence="5" id="KW-1133">Transmembrane helix</keyword>
<evidence type="ECO:0000256" key="3">
    <source>
        <dbReference type="ARBA" id="ARBA00022801"/>
    </source>
</evidence>
<dbReference type="Gene3D" id="4.10.80.30">
    <property type="entry name" value="DNA polymerase, domain 6"/>
    <property type="match status" value="1"/>
</dbReference>
<sequence>MHRFNIYNYMRLFKKLLLGMIVIASVISISTYFLIQFLRPTDTAVQKYVDEGPSVEEFIGSIAETARQLGAENDLYASVMIAQAILESKHGQSGLSSAPNNNLFGMKGKFQNDSVTLETVEDDGSGNLTTVMAEFRKYPSYEESMKDYVQLLRNGVSWNKNFYTGVFKSNTTSYADATKFLTGSYATDSTYNEKLNSLIAKYDLQQYDSPVKNKKTITVADGDSLMHIAQTHNVKVTSIKQWNQLRSDNIEAGQQLNIYQY</sequence>
<evidence type="ECO:0000256" key="2">
    <source>
        <dbReference type="ARBA" id="ARBA00022638"/>
    </source>
</evidence>
<keyword evidence="5" id="KW-0812">Transmembrane</keyword>
<keyword evidence="2" id="KW-0081">Bacteriolytic enzyme</keyword>
<dbReference type="RefSeq" id="WP_256093103.1">
    <property type="nucleotide sequence ID" value="NZ_JOTQ01000002.1"/>
</dbReference>
<proteinExistence type="predicted"/>
<keyword evidence="8" id="KW-1185">Reference proteome</keyword>
<comment type="caution">
    <text evidence="7">The sequence shown here is derived from an EMBL/GenBank/DDBJ whole genome shotgun (WGS) entry which is preliminary data.</text>
</comment>
<dbReference type="SMART" id="SM00257">
    <property type="entry name" value="LysM"/>
    <property type="match status" value="1"/>
</dbReference>
<dbReference type="SMART" id="SM00047">
    <property type="entry name" value="LYZ2"/>
    <property type="match status" value="1"/>
</dbReference>
<keyword evidence="5" id="KW-0472">Membrane</keyword>